<sequence length="255" mass="25815">MAGLVEGKVAVVTGAASGIGRAAALALAREGAKAVVVADIRKDPREGGTPTQEAVAEHGAEGRFVSCDVSRPADLEAAVAAADEFGGIDIMVNNAGIVIPKDFLDITEEDYDRQMDTNAKGAFFGTQAAAKKMAEKGAGVIVNVSSILGFAGSAGVAAYSSSKGAIKLMTYSAAQALAPKGIRVNAIHPGVITTELVTGDFGLPAEMAAQVFPIPMGRPAGPDEIGDAIALLCSNHARYMTGSSLLVDGGLINTT</sequence>
<dbReference type="RefSeq" id="WP_344604813.1">
    <property type="nucleotide sequence ID" value="NZ_BAAAHE010000017.1"/>
</dbReference>
<accession>A0ABN1GUK3</accession>
<dbReference type="Proteomes" id="UP001500957">
    <property type="component" value="Unassembled WGS sequence"/>
</dbReference>
<evidence type="ECO:0000256" key="1">
    <source>
        <dbReference type="ARBA" id="ARBA00006484"/>
    </source>
</evidence>
<reference evidence="4 5" key="1">
    <citation type="journal article" date="2019" name="Int. J. Syst. Evol. Microbiol.">
        <title>The Global Catalogue of Microorganisms (GCM) 10K type strain sequencing project: providing services to taxonomists for standard genome sequencing and annotation.</title>
        <authorList>
            <consortium name="The Broad Institute Genomics Platform"/>
            <consortium name="The Broad Institute Genome Sequencing Center for Infectious Disease"/>
            <person name="Wu L."/>
            <person name="Ma J."/>
        </authorList>
    </citation>
    <scope>NUCLEOTIDE SEQUENCE [LARGE SCALE GENOMIC DNA]</scope>
    <source>
        <strain evidence="4 5">JCM 10671</strain>
    </source>
</reference>
<evidence type="ECO:0000259" key="3">
    <source>
        <dbReference type="SMART" id="SM00822"/>
    </source>
</evidence>
<dbReference type="InterPro" id="IPR020904">
    <property type="entry name" value="Sc_DH/Rdtase_CS"/>
</dbReference>
<keyword evidence="2" id="KW-0560">Oxidoreductase</keyword>
<proteinExistence type="inferred from homology"/>
<dbReference type="EMBL" id="BAAAHE010000017">
    <property type="protein sequence ID" value="GAA0619958.1"/>
    <property type="molecule type" value="Genomic_DNA"/>
</dbReference>
<dbReference type="InterPro" id="IPR002347">
    <property type="entry name" value="SDR_fam"/>
</dbReference>
<name>A0ABN1GUK3_9ACTN</name>
<protein>
    <submittedName>
        <fullName evidence="4">SDR family oxidoreductase</fullName>
    </submittedName>
</protein>
<dbReference type="PANTHER" id="PTHR42760">
    <property type="entry name" value="SHORT-CHAIN DEHYDROGENASES/REDUCTASES FAMILY MEMBER"/>
    <property type="match status" value="1"/>
</dbReference>
<evidence type="ECO:0000256" key="2">
    <source>
        <dbReference type="ARBA" id="ARBA00023002"/>
    </source>
</evidence>
<dbReference type="NCBIfam" id="NF005559">
    <property type="entry name" value="PRK07231.1"/>
    <property type="match status" value="1"/>
</dbReference>
<dbReference type="InterPro" id="IPR057326">
    <property type="entry name" value="KR_dom"/>
</dbReference>
<comment type="caution">
    <text evidence="4">The sequence shown here is derived from an EMBL/GenBank/DDBJ whole genome shotgun (WGS) entry which is preliminary data.</text>
</comment>
<dbReference type="Pfam" id="PF13561">
    <property type="entry name" value="adh_short_C2"/>
    <property type="match status" value="1"/>
</dbReference>
<dbReference type="PROSITE" id="PS00061">
    <property type="entry name" value="ADH_SHORT"/>
    <property type="match status" value="1"/>
</dbReference>
<evidence type="ECO:0000313" key="5">
    <source>
        <dbReference type="Proteomes" id="UP001500957"/>
    </source>
</evidence>
<dbReference type="PRINTS" id="PR00080">
    <property type="entry name" value="SDRFAMILY"/>
</dbReference>
<dbReference type="PANTHER" id="PTHR42760:SF133">
    <property type="entry name" value="3-OXOACYL-[ACYL-CARRIER-PROTEIN] REDUCTASE"/>
    <property type="match status" value="1"/>
</dbReference>
<comment type="similarity">
    <text evidence="1">Belongs to the short-chain dehydrogenases/reductases (SDR) family.</text>
</comment>
<gene>
    <name evidence="4" type="ORF">GCM10009547_23080</name>
</gene>
<dbReference type="SMART" id="SM00822">
    <property type="entry name" value="PKS_KR"/>
    <property type="match status" value="1"/>
</dbReference>
<organism evidence="4 5">
    <name type="scientific">Sporichthya brevicatena</name>
    <dbReference type="NCBI Taxonomy" id="171442"/>
    <lineage>
        <taxon>Bacteria</taxon>
        <taxon>Bacillati</taxon>
        <taxon>Actinomycetota</taxon>
        <taxon>Actinomycetes</taxon>
        <taxon>Sporichthyales</taxon>
        <taxon>Sporichthyaceae</taxon>
        <taxon>Sporichthya</taxon>
    </lineage>
</organism>
<feature type="domain" description="Ketoreductase" evidence="3">
    <location>
        <begin position="8"/>
        <end position="190"/>
    </location>
</feature>
<evidence type="ECO:0000313" key="4">
    <source>
        <dbReference type="EMBL" id="GAA0619958.1"/>
    </source>
</evidence>
<dbReference type="PRINTS" id="PR00081">
    <property type="entry name" value="GDHRDH"/>
</dbReference>
<dbReference type="Gene3D" id="3.40.50.720">
    <property type="entry name" value="NAD(P)-binding Rossmann-like Domain"/>
    <property type="match status" value="1"/>
</dbReference>
<dbReference type="InterPro" id="IPR036291">
    <property type="entry name" value="NAD(P)-bd_dom_sf"/>
</dbReference>
<dbReference type="SUPFAM" id="SSF51735">
    <property type="entry name" value="NAD(P)-binding Rossmann-fold domains"/>
    <property type="match status" value="1"/>
</dbReference>
<keyword evidence="5" id="KW-1185">Reference proteome</keyword>